<dbReference type="PANTHER" id="PTHR43861">
    <property type="entry name" value="TRANS-ACONITATE 2-METHYLTRANSFERASE-RELATED"/>
    <property type="match status" value="1"/>
</dbReference>
<dbReference type="GO" id="GO:0032259">
    <property type="term" value="P:methylation"/>
    <property type="evidence" value="ECO:0007669"/>
    <property type="project" value="UniProtKB-KW"/>
</dbReference>
<evidence type="ECO:0000256" key="1">
    <source>
        <dbReference type="ARBA" id="ARBA00022603"/>
    </source>
</evidence>
<proteinExistence type="predicted"/>
<protein>
    <submittedName>
        <fullName evidence="5">Methyltransferase domain-containing protein</fullName>
    </submittedName>
</protein>
<evidence type="ECO:0000256" key="2">
    <source>
        <dbReference type="ARBA" id="ARBA00022679"/>
    </source>
</evidence>
<organism evidence="5 6">
    <name type="scientific">Actinocrinis puniceicyclus</name>
    <dbReference type="NCBI Taxonomy" id="977794"/>
    <lineage>
        <taxon>Bacteria</taxon>
        <taxon>Bacillati</taxon>
        <taxon>Actinomycetota</taxon>
        <taxon>Actinomycetes</taxon>
        <taxon>Catenulisporales</taxon>
        <taxon>Actinospicaceae</taxon>
        <taxon>Actinocrinis</taxon>
    </lineage>
</organism>
<dbReference type="GO" id="GO:0008168">
    <property type="term" value="F:methyltransferase activity"/>
    <property type="evidence" value="ECO:0007669"/>
    <property type="project" value="UniProtKB-KW"/>
</dbReference>
<evidence type="ECO:0000313" key="6">
    <source>
        <dbReference type="Proteomes" id="UP000677913"/>
    </source>
</evidence>
<evidence type="ECO:0000256" key="3">
    <source>
        <dbReference type="SAM" id="MobiDB-lite"/>
    </source>
</evidence>
<keyword evidence="1 5" id="KW-0489">Methyltransferase</keyword>
<reference evidence="5" key="1">
    <citation type="submission" date="2021-04" db="EMBL/GenBank/DDBJ databases">
        <title>Genome based classification of Actinospica acidithermotolerans sp. nov., an actinobacterium isolated from an Indonesian hot spring.</title>
        <authorList>
            <person name="Kusuma A.B."/>
            <person name="Putra K.E."/>
            <person name="Nafisah S."/>
            <person name="Loh J."/>
            <person name="Nouioui I."/>
            <person name="Goodfellow M."/>
        </authorList>
    </citation>
    <scope>NUCLEOTIDE SEQUENCE</scope>
    <source>
        <strain evidence="5">DSM 45618</strain>
    </source>
</reference>
<comment type="caution">
    <text evidence="5">The sequence shown here is derived from an EMBL/GenBank/DDBJ whole genome shotgun (WGS) entry which is preliminary data.</text>
</comment>
<name>A0A8J8B9M7_9ACTN</name>
<dbReference type="Pfam" id="PF13649">
    <property type="entry name" value="Methyltransf_25"/>
    <property type="match status" value="1"/>
</dbReference>
<dbReference type="RefSeq" id="WP_211464229.1">
    <property type="nucleotide sequence ID" value="NZ_JAGSXH010000006.1"/>
</dbReference>
<dbReference type="Gene3D" id="3.40.50.150">
    <property type="entry name" value="Vaccinia Virus protein VP39"/>
    <property type="match status" value="1"/>
</dbReference>
<evidence type="ECO:0000313" key="5">
    <source>
        <dbReference type="EMBL" id="MBS2962002.1"/>
    </source>
</evidence>
<keyword evidence="6" id="KW-1185">Reference proteome</keyword>
<sequence>MPHDEDARTGAGAGTREDAGTRGDTGEEATAVYASAAQSEAWNGASGQHWVEYRDRHEAQLRNFLPPLLAAADIAAGEHVLDVGCGCGCTTLHAARAAADGHALGVDLSEPMLAEARRRAAAEGVANVAFEQADAQLRPFAPGAFDVMVSRLGVMFFADPRAAFGNVARALRPGGRLAFLCWQPVAVNGFVSVPHRALSAHITVPNRDTPGEPGPFSLADPDEVRGLLTSAGCDGVDISAVAEPMWIGTDVEDAVAYHLTSPSSRTAFAGVDEQTRERAIDALREELGAHRTPRGVELEGRAWLVTARKP</sequence>
<gene>
    <name evidence="5" type="ORF">KGA66_03010</name>
</gene>
<dbReference type="PANTHER" id="PTHR43861:SF1">
    <property type="entry name" value="TRANS-ACONITATE 2-METHYLTRANSFERASE"/>
    <property type="match status" value="1"/>
</dbReference>
<dbReference type="AlphaFoldDB" id="A0A8J8B9M7"/>
<dbReference type="SUPFAM" id="SSF53335">
    <property type="entry name" value="S-adenosyl-L-methionine-dependent methyltransferases"/>
    <property type="match status" value="1"/>
</dbReference>
<feature type="compositionally biased region" description="Basic and acidic residues" evidence="3">
    <location>
        <begin position="15"/>
        <end position="25"/>
    </location>
</feature>
<dbReference type="EMBL" id="JAGSXH010000006">
    <property type="protein sequence ID" value="MBS2962002.1"/>
    <property type="molecule type" value="Genomic_DNA"/>
</dbReference>
<dbReference type="CDD" id="cd02440">
    <property type="entry name" value="AdoMet_MTases"/>
    <property type="match status" value="1"/>
</dbReference>
<keyword evidence="2" id="KW-0808">Transferase</keyword>
<accession>A0A8J8B9M7</accession>
<dbReference type="Proteomes" id="UP000677913">
    <property type="component" value="Unassembled WGS sequence"/>
</dbReference>
<dbReference type="InterPro" id="IPR041698">
    <property type="entry name" value="Methyltransf_25"/>
</dbReference>
<evidence type="ECO:0000259" key="4">
    <source>
        <dbReference type="Pfam" id="PF13649"/>
    </source>
</evidence>
<feature type="region of interest" description="Disordered" evidence="3">
    <location>
        <begin position="1"/>
        <end position="26"/>
    </location>
</feature>
<feature type="domain" description="Methyltransferase" evidence="4">
    <location>
        <begin position="80"/>
        <end position="175"/>
    </location>
</feature>
<dbReference type="InterPro" id="IPR029063">
    <property type="entry name" value="SAM-dependent_MTases_sf"/>
</dbReference>